<feature type="binding site" evidence="5">
    <location>
        <begin position="127"/>
        <end position="129"/>
    </location>
    <ligand>
        <name>FMN</name>
        <dbReference type="ChEBI" id="CHEBI:58210"/>
    </ligand>
</feature>
<proteinExistence type="inferred from homology"/>
<feature type="domain" description="FMN hydroxy acid dehydrogenase" evidence="7">
    <location>
        <begin position="46"/>
        <end position="362"/>
    </location>
</feature>
<evidence type="ECO:0000313" key="9">
    <source>
        <dbReference type="Proteomes" id="UP000650582"/>
    </source>
</evidence>
<accession>A0A8H7H7Y7</accession>
<dbReference type="Pfam" id="PF01070">
    <property type="entry name" value="FMN_dh"/>
    <property type="match status" value="2"/>
</dbReference>
<feature type="binding site" evidence="5">
    <location>
        <begin position="312"/>
        <end position="313"/>
    </location>
    <ligand>
        <name>FMN</name>
        <dbReference type="ChEBI" id="CHEBI:58210"/>
    </ligand>
</feature>
<dbReference type="SUPFAM" id="SSF51395">
    <property type="entry name" value="FMN-linked oxidoreductases"/>
    <property type="match status" value="1"/>
</dbReference>
<keyword evidence="2" id="KW-0560">Oxidoreductase</keyword>
<dbReference type="InterPro" id="IPR037396">
    <property type="entry name" value="FMN_HAD"/>
</dbReference>
<evidence type="ECO:0000256" key="6">
    <source>
        <dbReference type="SAM" id="SignalP"/>
    </source>
</evidence>
<feature type="binding site" evidence="5">
    <location>
        <position position="253"/>
    </location>
    <ligand>
        <name>FMN</name>
        <dbReference type="ChEBI" id="CHEBI:58210"/>
    </ligand>
</feature>
<keyword evidence="5" id="KW-0285">Flavoprotein</keyword>
<dbReference type="InterPro" id="IPR012133">
    <property type="entry name" value="Alpha-hydoxy_acid_DH_FMN"/>
</dbReference>
<reference evidence="8" key="1">
    <citation type="submission" date="2020-09" db="EMBL/GenBank/DDBJ databases">
        <title>Comparative genome analyses of four rice-infecting Rhizoctonia solani isolates reveal extensive enrichment of homogalacturonan modification genes.</title>
        <authorList>
            <person name="Lee D.-Y."/>
            <person name="Jeon J."/>
            <person name="Kim K.-T."/>
            <person name="Cheong K."/>
            <person name="Song H."/>
            <person name="Choi G."/>
            <person name="Ko J."/>
            <person name="Opiyo S.O."/>
            <person name="Zuo S."/>
            <person name="Madhav S."/>
            <person name="Lee Y.-H."/>
            <person name="Wang G.-L."/>
        </authorList>
    </citation>
    <scope>NUCLEOTIDE SEQUENCE</scope>
    <source>
        <strain evidence="8">AG1-IA YN-7</strain>
    </source>
</reference>
<gene>
    <name evidence="8" type="ORF">RHS04_05673</name>
</gene>
<comment type="cofactor">
    <cofactor evidence="1">
        <name>FMN</name>
        <dbReference type="ChEBI" id="CHEBI:58210"/>
    </cofactor>
</comment>
<dbReference type="Proteomes" id="UP000650582">
    <property type="component" value="Unassembled WGS sequence"/>
</dbReference>
<organism evidence="8 9">
    <name type="scientific">Rhizoctonia solani</name>
    <dbReference type="NCBI Taxonomy" id="456999"/>
    <lineage>
        <taxon>Eukaryota</taxon>
        <taxon>Fungi</taxon>
        <taxon>Dikarya</taxon>
        <taxon>Basidiomycota</taxon>
        <taxon>Agaricomycotina</taxon>
        <taxon>Agaricomycetes</taxon>
        <taxon>Cantharellales</taxon>
        <taxon>Ceratobasidiaceae</taxon>
        <taxon>Rhizoctonia</taxon>
    </lineage>
</organism>
<sequence>MRFEALISSALSATLYTSLAAAVVLDTEGLPETGLNTSSWVAGVKPPLEDMFSLHDMQLAAKNFLGGTQYAFIRTGSLDEHTYHANLDIWKQIKLRPHQSHGRDVANASTEQTIFGTKFSVPFFIAPVAYSSYTDPENGELNLVRAAGKQGALYVLYPLVNRTRLLEQLAEAEATGYKAIFLTVDNPTIQGIRTRARRVGAPDASGTYSTDRSLESVVELQKLTKLPIIPKGIVSWEDAKKCLDLGFKAIYVSNHGGRLIDTAPTAVEIILDIHKNAPEVLASMEVYADGGVRHGTDIAKLLALGVKAVGIGRSAVFSNSWGEEGVEKFFNLLKTELTTTMKLLGVSEISQLDRTYLALGGSATGVEGWRDCDLNAAYGDA</sequence>
<dbReference type="Gene3D" id="3.20.20.70">
    <property type="entry name" value="Aldolase class I"/>
    <property type="match status" value="2"/>
</dbReference>
<dbReference type="GO" id="GO:0016491">
    <property type="term" value="F:oxidoreductase activity"/>
    <property type="evidence" value="ECO:0007669"/>
    <property type="project" value="UniProtKB-KW"/>
</dbReference>
<feature type="binding site" evidence="5">
    <location>
        <position position="183"/>
    </location>
    <ligand>
        <name>FMN</name>
        <dbReference type="ChEBI" id="CHEBI:58210"/>
    </ligand>
</feature>
<keyword evidence="6" id="KW-0732">Signal</keyword>
<evidence type="ECO:0000256" key="1">
    <source>
        <dbReference type="ARBA" id="ARBA00001917"/>
    </source>
</evidence>
<feature type="binding site" evidence="5">
    <location>
        <position position="258"/>
    </location>
    <ligand>
        <name>FMN</name>
        <dbReference type="ChEBI" id="CHEBI:58210"/>
    </ligand>
</feature>
<evidence type="ECO:0000256" key="4">
    <source>
        <dbReference type="PIRSR" id="PIRSR000138-1"/>
    </source>
</evidence>
<feature type="binding site" evidence="5">
    <location>
        <position position="193"/>
    </location>
    <ligand>
        <name>glyoxylate</name>
        <dbReference type="ChEBI" id="CHEBI:36655"/>
    </ligand>
</feature>
<dbReference type="PIRSF" id="PIRSF000138">
    <property type="entry name" value="Al-hdrx_acd_dh"/>
    <property type="match status" value="1"/>
</dbReference>
<comment type="similarity">
    <text evidence="3">Belongs to the FMN-dependent alpha-hydroxy acid dehydrogenase family.</text>
</comment>
<feature type="chain" id="PRO_5034850065" evidence="6">
    <location>
        <begin position="21"/>
        <end position="381"/>
    </location>
</feature>
<feature type="binding site" evidence="5">
    <location>
        <begin position="289"/>
        <end position="293"/>
    </location>
    <ligand>
        <name>FMN</name>
        <dbReference type="ChEBI" id="CHEBI:58210"/>
    </ligand>
</feature>
<evidence type="ECO:0000256" key="3">
    <source>
        <dbReference type="ARBA" id="ARBA00024042"/>
    </source>
</evidence>
<feature type="active site" description="Proton acceptor" evidence="4">
    <location>
        <position position="255"/>
    </location>
</feature>
<name>A0A8H7H7Y7_9AGAM</name>
<feature type="binding site" evidence="5">
    <location>
        <position position="157"/>
    </location>
    <ligand>
        <name>glyoxylate</name>
        <dbReference type="ChEBI" id="CHEBI:36655"/>
    </ligand>
</feature>
<evidence type="ECO:0000313" key="8">
    <source>
        <dbReference type="EMBL" id="KAF8678472.1"/>
    </source>
</evidence>
<dbReference type="InterPro" id="IPR013785">
    <property type="entry name" value="Aldolase_TIM"/>
</dbReference>
<feature type="signal peptide" evidence="6">
    <location>
        <begin position="1"/>
        <end position="20"/>
    </location>
</feature>
<comment type="caution">
    <text evidence="8">The sequence shown here is derived from an EMBL/GenBank/DDBJ whole genome shotgun (WGS) entry which is preliminary data.</text>
</comment>
<feature type="binding site" evidence="5">
    <location>
        <position position="255"/>
    </location>
    <ligand>
        <name>glyoxylate</name>
        <dbReference type="ChEBI" id="CHEBI:36655"/>
    </ligand>
</feature>
<dbReference type="AlphaFoldDB" id="A0A8H7H7Y7"/>
<dbReference type="InterPro" id="IPR000262">
    <property type="entry name" value="FMN-dep_DH"/>
</dbReference>
<evidence type="ECO:0000256" key="5">
    <source>
        <dbReference type="PIRSR" id="PIRSR000138-2"/>
    </source>
</evidence>
<dbReference type="EMBL" id="JACYCC010000039">
    <property type="protein sequence ID" value="KAF8678472.1"/>
    <property type="molecule type" value="Genomic_DNA"/>
</dbReference>
<dbReference type="PANTHER" id="PTHR10578">
    <property type="entry name" value="S -2-HYDROXY-ACID OXIDASE-RELATED"/>
    <property type="match status" value="1"/>
</dbReference>
<dbReference type="PANTHER" id="PTHR10578:SF140">
    <property type="entry name" value="FMN HYDROXY ACID DEHYDROGENASE DOMAIN-CONTAINING PROTEIN"/>
    <property type="match status" value="1"/>
</dbReference>
<dbReference type="PROSITE" id="PS51349">
    <property type="entry name" value="FMN_HYDROXY_ACID_DH_2"/>
    <property type="match status" value="1"/>
</dbReference>
<evidence type="ECO:0000259" key="7">
    <source>
        <dbReference type="PROSITE" id="PS51349"/>
    </source>
</evidence>
<dbReference type="GO" id="GO:0010181">
    <property type="term" value="F:FMN binding"/>
    <property type="evidence" value="ECO:0007669"/>
    <property type="project" value="InterPro"/>
</dbReference>
<feature type="binding site" evidence="5">
    <location>
        <position position="231"/>
    </location>
    <ligand>
        <name>FMN</name>
        <dbReference type="ChEBI" id="CHEBI:58210"/>
    </ligand>
</feature>
<evidence type="ECO:0000256" key="2">
    <source>
        <dbReference type="ARBA" id="ARBA00023002"/>
    </source>
</evidence>
<keyword evidence="5" id="KW-0288">FMN</keyword>
<protein>
    <submittedName>
        <fullName evidence="8">FMN-dependent alpha-hydroxy acid dehydrogenase</fullName>
    </submittedName>
</protein>